<dbReference type="AlphaFoldDB" id="A0AAD4QPH0"/>
<dbReference type="Gene3D" id="3.60.130.10">
    <property type="entry name" value="Clavaminate synthase-like"/>
    <property type="match status" value="1"/>
</dbReference>
<protein>
    <submittedName>
        <fullName evidence="2">Uncharacterized protein</fullName>
    </submittedName>
</protein>
<dbReference type="EMBL" id="WTXG01000010">
    <property type="protein sequence ID" value="KAI0302837.1"/>
    <property type="molecule type" value="Genomic_DNA"/>
</dbReference>
<evidence type="ECO:0000256" key="1">
    <source>
        <dbReference type="ARBA" id="ARBA00023002"/>
    </source>
</evidence>
<reference evidence="2" key="1">
    <citation type="journal article" date="2022" name="New Phytol.">
        <title>Evolutionary transition to the ectomycorrhizal habit in the genomes of a hyperdiverse lineage of mushroom-forming fungi.</title>
        <authorList>
            <person name="Looney B."/>
            <person name="Miyauchi S."/>
            <person name="Morin E."/>
            <person name="Drula E."/>
            <person name="Courty P.E."/>
            <person name="Kohler A."/>
            <person name="Kuo A."/>
            <person name="LaButti K."/>
            <person name="Pangilinan J."/>
            <person name="Lipzen A."/>
            <person name="Riley R."/>
            <person name="Andreopoulos W."/>
            <person name="He G."/>
            <person name="Johnson J."/>
            <person name="Nolan M."/>
            <person name="Tritt A."/>
            <person name="Barry K.W."/>
            <person name="Grigoriev I.V."/>
            <person name="Nagy L.G."/>
            <person name="Hibbett D."/>
            <person name="Henrissat B."/>
            <person name="Matheny P.B."/>
            <person name="Labbe J."/>
            <person name="Martin F.M."/>
        </authorList>
    </citation>
    <scope>NUCLEOTIDE SEQUENCE</scope>
    <source>
        <strain evidence="2">BPL690</strain>
    </source>
</reference>
<dbReference type="SUPFAM" id="SSF51197">
    <property type="entry name" value="Clavaminate synthase-like"/>
    <property type="match status" value="1"/>
</dbReference>
<name>A0AAD4QPH0_9AGAM</name>
<organism evidence="2 3">
    <name type="scientific">Multifurca ochricompacta</name>
    <dbReference type="NCBI Taxonomy" id="376703"/>
    <lineage>
        <taxon>Eukaryota</taxon>
        <taxon>Fungi</taxon>
        <taxon>Dikarya</taxon>
        <taxon>Basidiomycota</taxon>
        <taxon>Agaricomycotina</taxon>
        <taxon>Agaricomycetes</taxon>
        <taxon>Russulales</taxon>
        <taxon>Russulaceae</taxon>
        <taxon>Multifurca</taxon>
    </lineage>
</organism>
<evidence type="ECO:0000313" key="2">
    <source>
        <dbReference type="EMBL" id="KAI0302837.1"/>
    </source>
</evidence>
<keyword evidence="1" id="KW-0560">Oxidoreductase</keyword>
<sequence length="54" mass="6245">MKFLFIAQRKLVILRNQDFKDINPERQIEITRHFGPIHIHPTSGECQGGSPSSR</sequence>
<dbReference type="InterPro" id="IPR042098">
    <property type="entry name" value="TauD-like_sf"/>
</dbReference>
<keyword evidence="3" id="KW-1185">Reference proteome</keyword>
<dbReference type="GO" id="GO:0016491">
    <property type="term" value="F:oxidoreductase activity"/>
    <property type="evidence" value="ECO:0007669"/>
    <property type="project" value="UniProtKB-KW"/>
</dbReference>
<comment type="caution">
    <text evidence="2">The sequence shown here is derived from an EMBL/GenBank/DDBJ whole genome shotgun (WGS) entry which is preliminary data.</text>
</comment>
<proteinExistence type="predicted"/>
<accession>A0AAD4QPH0</accession>
<gene>
    <name evidence="2" type="ORF">B0F90DRAFT_1712553</name>
</gene>
<dbReference type="Proteomes" id="UP001203297">
    <property type="component" value="Unassembled WGS sequence"/>
</dbReference>
<evidence type="ECO:0000313" key="3">
    <source>
        <dbReference type="Proteomes" id="UP001203297"/>
    </source>
</evidence>